<gene>
    <name evidence="8" type="ORF">DYB32_008193</name>
</gene>
<keyword evidence="3 7" id="KW-0812">Transmembrane</keyword>
<dbReference type="EMBL" id="QUSY01001236">
    <property type="protein sequence ID" value="RHY25629.1"/>
    <property type="molecule type" value="Genomic_DNA"/>
</dbReference>
<name>A0A3R6ZKJ4_9STRA</name>
<dbReference type="VEuPathDB" id="FungiDB:H310_08784"/>
<dbReference type="Pfam" id="PF03006">
    <property type="entry name" value="HlyIII"/>
    <property type="match status" value="1"/>
</dbReference>
<dbReference type="PANTHER" id="PTHR20855">
    <property type="entry name" value="ADIPOR/PROGESTIN RECEPTOR-RELATED"/>
    <property type="match status" value="1"/>
</dbReference>
<dbReference type="InterPro" id="IPR004254">
    <property type="entry name" value="AdipoR/HlyIII-related"/>
</dbReference>
<keyword evidence="4 7" id="KW-1133">Transmembrane helix</keyword>
<evidence type="ECO:0000313" key="8">
    <source>
        <dbReference type="EMBL" id="RHY25629.1"/>
    </source>
</evidence>
<organism evidence="8 9">
    <name type="scientific">Aphanomyces invadans</name>
    <dbReference type="NCBI Taxonomy" id="157072"/>
    <lineage>
        <taxon>Eukaryota</taxon>
        <taxon>Sar</taxon>
        <taxon>Stramenopiles</taxon>
        <taxon>Oomycota</taxon>
        <taxon>Saprolegniomycetes</taxon>
        <taxon>Saprolegniales</taxon>
        <taxon>Verrucalvaceae</taxon>
        <taxon>Aphanomyces</taxon>
    </lineage>
</organism>
<comment type="subcellular location">
    <subcellularLocation>
        <location evidence="1">Membrane</location>
        <topology evidence="1">Multi-pass membrane protein</topology>
    </subcellularLocation>
</comment>
<keyword evidence="5 7" id="KW-0472">Membrane</keyword>
<evidence type="ECO:0000256" key="2">
    <source>
        <dbReference type="ARBA" id="ARBA00007018"/>
    </source>
</evidence>
<feature type="binding site" evidence="6">
    <location>
        <position position="264"/>
    </location>
    <ligand>
        <name>Zn(2+)</name>
        <dbReference type="ChEBI" id="CHEBI:29105"/>
    </ligand>
</feature>
<dbReference type="PANTHER" id="PTHR20855:SF52">
    <property type="entry name" value="ADIPONECTIN RECEPTOR PROTEIN"/>
    <property type="match status" value="1"/>
</dbReference>
<feature type="transmembrane region" description="Helical" evidence="7">
    <location>
        <begin position="136"/>
        <end position="158"/>
    </location>
</feature>
<keyword evidence="6" id="KW-0862">Zinc</keyword>
<comment type="caution">
    <text evidence="8">The sequence shown here is derived from an EMBL/GenBank/DDBJ whole genome shotgun (WGS) entry which is preliminary data.</text>
</comment>
<dbReference type="AlphaFoldDB" id="A0A3R6ZKJ4"/>
<comment type="similarity">
    <text evidence="2">Belongs to the ADIPOR family.</text>
</comment>
<dbReference type="GO" id="GO:0038023">
    <property type="term" value="F:signaling receptor activity"/>
    <property type="evidence" value="ECO:0007669"/>
    <property type="project" value="TreeGrafter"/>
</dbReference>
<feature type="binding site" evidence="6">
    <location>
        <position position="268"/>
    </location>
    <ligand>
        <name>Zn(2+)</name>
        <dbReference type="ChEBI" id="CHEBI:29105"/>
    </ligand>
</feature>
<dbReference type="Proteomes" id="UP000285060">
    <property type="component" value="Unassembled WGS sequence"/>
</dbReference>
<feature type="transmembrane region" description="Helical" evidence="7">
    <location>
        <begin position="266"/>
        <end position="283"/>
    </location>
</feature>
<feature type="transmembrane region" description="Helical" evidence="7">
    <location>
        <begin position="164"/>
        <end position="185"/>
    </location>
</feature>
<evidence type="ECO:0000313" key="9">
    <source>
        <dbReference type="Proteomes" id="UP000285060"/>
    </source>
</evidence>
<sequence>MTAPAAVVPYHALHDNGFAFMAGNEFIRSGYRVHYSSKDCVRSLFQWHNETWNVWIHIVGSVVFLALFVTSVGGDPGTPTPHLNATSAANLVGVVDVPQWPMILFLSSIVSCFALSTTYYLLYVQNDSVASVYLQMDFAGIIAFIVGCYVPSIYYAFYCDPTCQAAYLGVVGVLAVGLFVALGVPSIGRNKVMRVKAFLGLIFFAVVPIGHAIFAFGFWDDHVQLMIKPAVTCSVFSFLGLFLYVTRLPERWYPGKFDVVGSSHQWWHLCVVLAALAYYTSLLDHYTWRSKVGCRT</sequence>
<protein>
    <submittedName>
        <fullName evidence="8">Uncharacterized protein</fullName>
    </submittedName>
</protein>
<dbReference type="GO" id="GO:0046872">
    <property type="term" value="F:metal ion binding"/>
    <property type="evidence" value="ECO:0007669"/>
    <property type="project" value="UniProtKB-KW"/>
</dbReference>
<feature type="transmembrane region" description="Helical" evidence="7">
    <location>
        <begin position="100"/>
        <end position="124"/>
    </location>
</feature>
<evidence type="ECO:0000256" key="6">
    <source>
        <dbReference type="PIRSR" id="PIRSR604254-1"/>
    </source>
</evidence>
<evidence type="ECO:0000256" key="4">
    <source>
        <dbReference type="ARBA" id="ARBA00022989"/>
    </source>
</evidence>
<evidence type="ECO:0000256" key="3">
    <source>
        <dbReference type="ARBA" id="ARBA00022692"/>
    </source>
</evidence>
<accession>A0A3R6ZKJ4</accession>
<feature type="transmembrane region" description="Helical" evidence="7">
    <location>
        <begin position="225"/>
        <end position="245"/>
    </location>
</feature>
<dbReference type="GO" id="GO:0016020">
    <property type="term" value="C:membrane"/>
    <property type="evidence" value="ECO:0007669"/>
    <property type="project" value="UniProtKB-SubCell"/>
</dbReference>
<evidence type="ECO:0000256" key="5">
    <source>
        <dbReference type="ARBA" id="ARBA00023136"/>
    </source>
</evidence>
<feature type="transmembrane region" description="Helical" evidence="7">
    <location>
        <begin position="52"/>
        <end position="73"/>
    </location>
</feature>
<evidence type="ECO:0000256" key="7">
    <source>
        <dbReference type="SAM" id="Phobius"/>
    </source>
</evidence>
<feature type="transmembrane region" description="Helical" evidence="7">
    <location>
        <begin position="197"/>
        <end position="219"/>
    </location>
</feature>
<keyword evidence="6" id="KW-0479">Metal-binding</keyword>
<proteinExistence type="inferred from homology"/>
<keyword evidence="9" id="KW-1185">Reference proteome</keyword>
<reference evidence="8 9" key="1">
    <citation type="submission" date="2018-08" db="EMBL/GenBank/DDBJ databases">
        <title>Aphanomyces genome sequencing and annotation.</title>
        <authorList>
            <person name="Minardi D."/>
            <person name="Oidtmann B."/>
            <person name="Van Der Giezen M."/>
            <person name="Studholme D.J."/>
        </authorList>
    </citation>
    <scope>NUCLEOTIDE SEQUENCE [LARGE SCALE GENOMIC DNA]</scope>
    <source>
        <strain evidence="8 9">NJM0002</strain>
    </source>
</reference>
<evidence type="ECO:0000256" key="1">
    <source>
        <dbReference type="ARBA" id="ARBA00004141"/>
    </source>
</evidence>